<reference evidence="4 5" key="1">
    <citation type="journal article" date="2009" name="Nature">
        <title>Evolution of pathogenicity and sexual reproduction in eight Candida genomes.</title>
        <authorList>
            <person name="Butler G."/>
            <person name="Rasmussen M.D."/>
            <person name="Lin M.F."/>
            <person name="Santos M.A."/>
            <person name="Sakthikumar S."/>
            <person name="Munro C.A."/>
            <person name="Rheinbay E."/>
            <person name="Grabherr M."/>
            <person name="Forche A."/>
            <person name="Reedy J.L."/>
            <person name="Agrafioti I."/>
            <person name="Arnaud M.B."/>
            <person name="Bates S."/>
            <person name="Brown A.J."/>
            <person name="Brunke S."/>
            <person name="Costanzo M.C."/>
            <person name="Fitzpatrick D.A."/>
            <person name="de Groot P.W."/>
            <person name="Harris D."/>
            <person name="Hoyer L.L."/>
            <person name="Hube B."/>
            <person name="Klis F.M."/>
            <person name="Kodira C."/>
            <person name="Lennard N."/>
            <person name="Logue M.E."/>
            <person name="Martin R."/>
            <person name="Neiman A.M."/>
            <person name="Nikolaou E."/>
            <person name="Quail M.A."/>
            <person name="Quinn J."/>
            <person name="Santos M.C."/>
            <person name="Schmitzberger F.F."/>
            <person name="Sherlock G."/>
            <person name="Shah P."/>
            <person name="Silverstein K.A."/>
            <person name="Skrzypek M.S."/>
            <person name="Soll D."/>
            <person name="Staggs R."/>
            <person name="Stansfield I."/>
            <person name="Stumpf M.P."/>
            <person name="Sudbery P.E."/>
            <person name="Srikantha T."/>
            <person name="Zeng Q."/>
            <person name="Berman J."/>
            <person name="Berriman M."/>
            <person name="Heitman J."/>
            <person name="Gow N.A."/>
            <person name="Lorenz M.C."/>
            <person name="Birren B.W."/>
            <person name="Kellis M."/>
            <person name="Cuomo C.A."/>
        </authorList>
    </citation>
    <scope>NUCLEOTIDE SEQUENCE [LARGE SCALE GENOMIC DNA]</scope>
    <source>
        <strain evidence="5">ATCC MYA-3404 / T1</strain>
    </source>
</reference>
<organism evidence="4 5">
    <name type="scientific">Candida tropicalis (strain ATCC MYA-3404 / T1)</name>
    <name type="common">Yeast</name>
    <dbReference type="NCBI Taxonomy" id="294747"/>
    <lineage>
        <taxon>Eukaryota</taxon>
        <taxon>Fungi</taxon>
        <taxon>Dikarya</taxon>
        <taxon>Ascomycota</taxon>
        <taxon>Saccharomycotina</taxon>
        <taxon>Pichiomycetes</taxon>
        <taxon>Debaryomycetaceae</taxon>
        <taxon>Candida/Lodderomyces clade</taxon>
        <taxon>Candida</taxon>
    </lineage>
</organism>
<dbReference type="GO" id="GO:0016020">
    <property type="term" value="C:membrane"/>
    <property type="evidence" value="ECO:0007669"/>
    <property type="project" value="TreeGrafter"/>
</dbReference>
<dbReference type="KEGG" id="ctp:CTRG_01503"/>
<dbReference type="InterPro" id="IPR000873">
    <property type="entry name" value="AMP-dep_synth/lig_dom"/>
</dbReference>
<feature type="domain" description="AMP-dependent synthetase/ligase" evidence="3">
    <location>
        <begin position="146"/>
        <end position="527"/>
    </location>
</feature>
<evidence type="ECO:0000256" key="2">
    <source>
        <dbReference type="ARBA" id="ARBA00022840"/>
    </source>
</evidence>
<name>C5M6M2_CANTT</name>
<dbReference type="AlphaFoldDB" id="C5M6M2"/>
<sequence>MPALFKESPQQISQSLKAKFSDPYQFATSVPLSDTKEPGYSHIYRNSYDPTTLATCPHPELDTLHKIFEFSNTIYSDSPFLGHRVKNPDGTFGEYKFQTYRQIYKRRNDFGSGIYYVLENNPYKTSSEAHSKLKYDPTNKDPFILAVFSHNRPEWALCDLTTNSFGIINTALYSTLGPDTSRYILGVTDCPIVVTTKDKVKGIISLKNSNQKELASLITIVSMDELTEEDKELRSFGHENNITVYDIKEVENFGEKNPLKPIEPTPDTIFTISFTSGTTGAAPKGVVLTNRILVSGITTHCTILSFGPERVHYSFLPLAHIYERMLLQFGILAGVKIGYPQGPLPTTLFDDVKYLQPTFLCLVPRVFTKIEAAIKAQTVENDANPKIKTLFQNIVDKKLKLQQQEDFTNPSFPEGDKVLLQLREKLGFGKIAFMNTGSAPLSEETYRFLQAILNLPDGFRSGYGLTESASGVCISPAYANEFSCGPISVTTEFKLRDIEEMGYTSSDKDGPRGELLLRGPQIFPYYYKNPEETAKVIDKDGWFYTGDVAVVSPQHGNRLQIIDRVKNFFKLSQGEYVSPEKIENVYLSQFPYISQLFAHGDSTESYLVGVVGIDKASIDPYLKKRFNVSIEKQADIVKYFENPKNRRALLHDMNEAIEGQLQGFEKLHNVFVDFEPLTLEREVITPTIKIRRPVAVKFFKEQIENMYREGSLIKGSNL</sequence>
<evidence type="ECO:0000259" key="3">
    <source>
        <dbReference type="Pfam" id="PF00501"/>
    </source>
</evidence>
<dbReference type="VEuPathDB" id="FungiDB:CTRG_01503"/>
<evidence type="ECO:0000313" key="5">
    <source>
        <dbReference type="Proteomes" id="UP000002037"/>
    </source>
</evidence>
<dbReference type="Proteomes" id="UP000002037">
    <property type="component" value="Unassembled WGS sequence"/>
</dbReference>
<dbReference type="PANTHER" id="PTHR43272">
    <property type="entry name" value="LONG-CHAIN-FATTY-ACID--COA LIGASE"/>
    <property type="match status" value="1"/>
</dbReference>
<dbReference type="STRING" id="294747.C5M6M2"/>
<dbReference type="RefSeq" id="XP_002547197.1">
    <property type="nucleotide sequence ID" value="XM_002547151.1"/>
</dbReference>
<dbReference type="EMBL" id="GG692396">
    <property type="protein sequence ID" value="EER34642.1"/>
    <property type="molecule type" value="Genomic_DNA"/>
</dbReference>
<dbReference type="GO" id="GO:0005524">
    <property type="term" value="F:ATP binding"/>
    <property type="evidence" value="ECO:0007669"/>
    <property type="project" value="UniProtKB-KW"/>
</dbReference>
<dbReference type="GO" id="GO:0004467">
    <property type="term" value="F:long-chain fatty acid-CoA ligase activity"/>
    <property type="evidence" value="ECO:0007669"/>
    <property type="project" value="TreeGrafter"/>
</dbReference>
<keyword evidence="1" id="KW-0547">Nucleotide-binding</keyword>
<dbReference type="Pfam" id="PF00501">
    <property type="entry name" value="AMP-binding"/>
    <property type="match status" value="1"/>
</dbReference>
<protein>
    <recommendedName>
        <fullName evidence="3">AMP-dependent synthetase/ligase domain-containing protein</fullName>
    </recommendedName>
</protein>
<keyword evidence="2" id="KW-0067">ATP-binding</keyword>
<evidence type="ECO:0000256" key="1">
    <source>
        <dbReference type="ARBA" id="ARBA00022741"/>
    </source>
</evidence>
<dbReference type="HOGENOM" id="CLU_000022_45_4_1"/>
<gene>
    <name evidence="4" type="ORF">CTRG_01503</name>
</gene>
<dbReference type="GO" id="GO:0005783">
    <property type="term" value="C:endoplasmic reticulum"/>
    <property type="evidence" value="ECO:0007669"/>
    <property type="project" value="TreeGrafter"/>
</dbReference>
<dbReference type="OrthoDB" id="1700726at2759"/>
<dbReference type="Gene3D" id="3.40.50.12780">
    <property type="entry name" value="N-terminal domain of ligase-like"/>
    <property type="match status" value="1"/>
</dbReference>
<dbReference type="InterPro" id="IPR042099">
    <property type="entry name" value="ANL_N_sf"/>
</dbReference>
<keyword evidence="5" id="KW-1185">Reference proteome</keyword>
<dbReference type="PANTHER" id="PTHR43272:SF33">
    <property type="entry name" value="AMP-BINDING DOMAIN-CONTAINING PROTEIN-RELATED"/>
    <property type="match status" value="1"/>
</dbReference>
<dbReference type="SUPFAM" id="SSF56801">
    <property type="entry name" value="Acetyl-CoA synthetase-like"/>
    <property type="match status" value="1"/>
</dbReference>
<evidence type="ECO:0000313" key="4">
    <source>
        <dbReference type="EMBL" id="EER34642.1"/>
    </source>
</evidence>
<proteinExistence type="predicted"/>
<dbReference type="eggNOG" id="KOG1256">
    <property type="taxonomic scope" value="Eukaryota"/>
</dbReference>
<dbReference type="GeneID" id="8301391"/>
<accession>C5M6M2</accession>